<feature type="active site" description="Proton acceptor" evidence="1">
    <location>
        <position position="30"/>
    </location>
</feature>
<dbReference type="OrthoDB" id="9805588at2"/>
<evidence type="ECO:0000313" key="3">
    <source>
        <dbReference type="EMBL" id="EAS50640.1"/>
    </source>
</evidence>
<keyword evidence="4" id="KW-1185">Reference proteome</keyword>
<dbReference type="CDD" id="cd07891">
    <property type="entry name" value="CYTH-like_CthTTM-like_1"/>
    <property type="match status" value="1"/>
</dbReference>
<dbReference type="PROSITE" id="PS51707">
    <property type="entry name" value="CYTH"/>
    <property type="match status" value="1"/>
</dbReference>
<evidence type="ECO:0000313" key="4">
    <source>
        <dbReference type="Proteomes" id="UP000000321"/>
    </source>
</evidence>
<reference evidence="3 4" key="1">
    <citation type="journal article" date="2008" name="Appl. Environ. Microbiol.">
        <title>Genomic insights into Mn(II) oxidation by the marine alphaproteobacterium Aurantimonas sp. strain SI85-9A1.</title>
        <authorList>
            <person name="Dick G.J."/>
            <person name="Podell S."/>
            <person name="Johnson H.A."/>
            <person name="Rivera-Espinoza Y."/>
            <person name="Bernier-Latmani R."/>
            <person name="McCarthy J.K."/>
            <person name="Torpey J.W."/>
            <person name="Clement B.G."/>
            <person name="Gaasterland T."/>
            <person name="Tebo B.M."/>
        </authorList>
    </citation>
    <scope>NUCLEOTIDE SEQUENCE [LARGE SCALE GENOMIC DNA]</scope>
    <source>
        <strain evidence="3 4">SI85-9A1</strain>
    </source>
</reference>
<dbReference type="PANTHER" id="PTHR40114">
    <property type="entry name" value="SLR0698 PROTEIN"/>
    <property type="match status" value="1"/>
</dbReference>
<evidence type="ECO:0000256" key="1">
    <source>
        <dbReference type="PIRSR" id="PIRSR016487-1"/>
    </source>
</evidence>
<dbReference type="SMART" id="SM01118">
    <property type="entry name" value="CYTH"/>
    <property type="match status" value="1"/>
</dbReference>
<dbReference type="EMBL" id="AAPJ01000002">
    <property type="protein sequence ID" value="EAS50640.1"/>
    <property type="molecule type" value="Genomic_DNA"/>
</dbReference>
<accession>Q1YK83</accession>
<dbReference type="BioCyc" id="AURANTIMONAS:SI859A1_00760-MONOMER"/>
<dbReference type="RefSeq" id="WP_009208633.1">
    <property type="nucleotide sequence ID" value="NZ_BBWP01000015.1"/>
</dbReference>
<dbReference type="HOGENOM" id="CLU_109545_1_1_5"/>
<dbReference type="SUPFAM" id="SSF55154">
    <property type="entry name" value="CYTH-like phosphatases"/>
    <property type="match status" value="1"/>
</dbReference>
<dbReference type="Gene3D" id="2.40.320.10">
    <property type="entry name" value="Hypothetical Protein Pfu-838710-001"/>
    <property type="match status" value="1"/>
</dbReference>
<feature type="domain" description="CYTH" evidence="2">
    <location>
        <begin position="2"/>
        <end position="150"/>
    </location>
</feature>
<protein>
    <recommendedName>
        <fullName evidence="2">CYTH domain-containing protein</fullName>
    </recommendedName>
</protein>
<sequence>MGLEIERKFLVAHAGWRAQAVGAVRLEQFYLFSREDASVRVRIRDGRAARLTIKTGRDGLSRGEFEYDIPLQDAVELRESRVGKLVEKTRHIVPLEGGWQAEVDVFTGTLDGLVMAEIELKTMDDAPPLPDFLGREVTGDPRYFNAQLAVEGRPPAEA</sequence>
<dbReference type="Pfam" id="PF01928">
    <property type="entry name" value="CYTH"/>
    <property type="match status" value="1"/>
</dbReference>
<gene>
    <name evidence="3" type="ORF">SI859A1_00760</name>
</gene>
<comment type="caution">
    <text evidence="3">The sequence shown here is derived from an EMBL/GenBank/DDBJ whole genome shotgun (WGS) entry which is preliminary data.</text>
</comment>
<proteinExistence type="predicted"/>
<dbReference type="AlphaFoldDB" id="Q1YK83"/>
<evidence type="ECO:0000259" key="2">
    <source>
        <dbReference type="PROSITE" id="PS51707"/>
    </source>
</evidence>
<dbReference type="PANTHER" id="PTHR40114:SF1">
    <property type="entry name" value="SLR0698 PROTEIN"/>
    <property type="match status" value="1"/>
</dbReference>
<dbReference type="PIRSF" id="PIRSF016487">
    <property type="entry name" value="CYTH_UCP016487"/>
    <property type="match status" value="1"/>
</dbReference>
<name>Q1YK83_AURMS</name>
<organism evidence="3 4">
    <name type="scientific">Aurantimonas manganoxydans (strain ATCC BAA-1229 / DSM 21871 / SI85-9A1)</name>
    <dbReference type="NCBI Taxonomy" id="287752"/>
    <lineage>
        <taxon>Bacteria</taxon>
        <taxon>Pseudomonadati</taxon>
        <taxon>Pseudomonadota</taxon>
        <taxon>Alphaproteobacteria</taxon>
        <taxon>Hyphomicrobiales</taxon>
        <taxon>Aurantimonadaceae</taxon>
        <taxon>Aurantimonas</taxon>
    </lineage>
</organism>
<dbReference type="InterPro" id="IPR023577">
    <property type="entry name" value="CYTH_domain"/>
</dbReference>
<dbReference type="InterPro" id="IPR033469">
    <property type="entry name" value="CYTH-like_dom_sf"/>
</dbReference>
<dbReference type="Proteomes" id="UP000000321">
    <property type="component" value="Unassembled WGS sequence"/>
</dbReference>
<dbReference type="InterPro" id="IPR012042">
    <property type="entry name" value="NeuTTM/CthTTM-like"/>
</dbReference>